<accession>A0ABZ2AG25</accession>
<dbReference type="Proteomes" id="UP001431935">
    <property type="component" value="Chromosome"/>
</dbReference>
<sequence length="373" mass="43916">MKKKKNDLEIDWVDSIDKDVSPEDQLKHKRHAKAVVKSKRTRKILFWSISSVALVSVLSATVAIQLSKPSKALIYWYPKINKHSFTNLKSSNNLIEIKINENQTINSTPEDLINTIVNNDSKQNYELIFSKYATFVNKNQNKNWSVQYENFVIDSVSQNTLFIDLVFREEGNAPIEFVVRNFPLLTSKKTIKYDKNNVISKENEFNDDFLNDLKKKILYKLFLPININDNFSKEKINKYKDEFKKYIEKINNLIRQNEQDFKSLIDISWLFNEQFKINDNLENMQIVSNFITETNNFYSPIIFTSPIEIKNFDTDDDSWKTNSILSFKARVITLSTHTEKLGKYKTQYGIYIKPNFSKDEIQFEVPLLFDKLK</sequence>
<dbReference type="EMBL" id="CP143578">
    <property type="protein sequence ID" value="WVN21109.1"/>
    <property type="molecule type" value="Genomic_DNA"/>
</dbReference>
<reference evidence="2" key="1">
    <citation type="submission" date="2024-01" db="EMBL/GenBank/DDBJ databases">
        <title>Complete genome sequence of Mycoplasma gateae strain 3700.</title>
        <authorList>
            <person name="Spergser J."/>
        </authorList>
    </citation>
    <scope>NUCLEOTIDE SEQUENCE [LARGE SCALE GENOMIC DNA]</scope>
    <source>
        <strain evidence="2">3700</strain>
    </source>
</reference>
<keyword evidence="3" id="KW-1185">Reference proteome</keyword>
<keyword evidence="1" id="KW-0812">Transmembrane</keyword>
<proteinExistence type="predicted"/>
<dbReference type="RefSeq" id="WP_330463140.1">
    <property type="nucleotide sequence ID" value="NZ_CP143578.1"/>
</dbReference>
<evidence type="ECO:0000313" key="3">
    <source>
        <dbReference type="Proteomes" id="UP001431935"/>
    </source>
</evidence>
<keyword evidence="1" id="KW-0472">Membrane</keyword>
<protein>
    <submittedName>
        <fullName evidence="2">Uncharacterized protein</fullName>
    </submittedName>
</protein>
<keyword evidence="1" id="KW-1133">Transmembrane helix</keyword>
<organism evidence="2 3">
    <name type="scientific">Metamycoplasma gateae</name>
    <dbReference type="NCBI Taxonomy" id="35769"/>
    <lineage>
        <taxon>Bacteria</taxon>
        <taxon>Bacillati</taxon>
        <taxon>Mycoplasmatota</taxon>
        <taxon>Mycoplasmoidales</taxon>
        <taxon>Metamycoplasmataceae</taxon>
        <taxon>Metamycoplasma</taxon>
    </lineage>
</organism>
<gene>
    <name evidence="2" type="ORF">V2E26_01690</name>
</gene>
<evidence type="ECO:0000313" key="2">
    <source>
        <dbReference type="EMBL" id="WVN21109.1"/>
    </source>
</evidence>
<evidence type="ECO:0000256" key="1">
    <source>
        <dbReference type="SAM" id="Phobius"/>
    </source>
</evidence>
<name>A0ABZ2AG25_9BACT</name>
<feature type="transmembrane region" description="Helical" evidence="1">
    <location>
        <begin position="44"/>
        <end position="64"/>
    </location>
</feature>